<organism evidence="6 7">
    <name type="scientific">Sphingobacterium kitahiroshimense</name>
    <dbReference type="NCBI Taxonomy" id="470446"/>
    <lineage>
        <taxon>Bacteria</taxon>
        <taxon>Pseudomonadati</taxon>
        <taxon>Bacteroidota</taxon>
        <taxon>Sphingobacteriia</taxon>
        <taxon>Sphingobacteriales</taxon>
        <taxon>Sphingobacteriaceae</taxon>
        <taxon>Sphingobacterium</taxon>
    </lineage>
</organism>
<dbReference type="PROSITE" id="PS50043">
    <property type="entry name" value="HTH_LUXR_2"/>
    <property type="match status" value="1"/>
</dbReference>
<dbReference type="InterPro" id="IPR039420">
    <property type="entry name" value="WalR-like"/>
</dbReference>
<dbReference type="SUPFAM" id="SSF52172">
    <property type="entry name" value="CheY-like"/>
    <property type="match status" value="1"/>
</dbReference>
<dbReference type="SUPFAM" id="SSF46894">
    <property type="entry name" value="C-terminal effector domain of the bipartite response regulators"/>
    <property type="match status" value="1"/>
</dbReference>
<accession>A0ABV0BXW8</accession>
<feature type="domain" description="Response regulatory" evidence="5">
    <location>
        <begin position="3"/>
        <end position="120"/>
    </location>
</feature>
<name>A0ABV0BXW8_9SPHI</name>
<dbReference type="InterPro" id="IPR011006">
    <property type="entry name" value="CheY-like_superfamily"/>
</dbReference>
<dbReference type="PRINTS" id="PR00038">
    <property type="entry name" value="HTHLUXR"/>
</dbReference>
<evidence type="ECO:0000313" key="7">
    <source>
        <dbReference type="Proteomes" id="UP001409291"/>
    </source>
</evidence>
<evidence type="ECO:0000313" key="6">
    <source>
        <dbReference type="EMBL" id="MEN5379516.1"/>
    </source>
</evidence>
<dbReference type="SMART" id="SM00421">
    <property type="entry name" value="HTH_LUXR"/>
    <property type="match status" value="1"/>
</dbReference>
<evidence type="ECO:0000256" key="2">
    <source>
        <dbReference type="ARBA" id="ARBA00023125"/>
    </source>
</evidence>
<evidence type="ECO:0000259" key="5">
    <source>
        <dbReference type="PROSITE" id="PS50110"/>
    </source>
</evidence>
<dbReference type="Pfam" id="PF00072">
    <property type="entry name" value="Response_reg"/>
    <property type="match status" value="1"/>
</dbReference>
<dbReference type="PROSITE" id="PS00622">
    <property type="entry name" value="HTH_LUXR_1"/>
    <property type="match status" value="1"/>
</dbReference>
<dbReference type="InterPro" id="IPR000792">
    <property type="entry name" value="Tscrpt_reg_LuxR_C"/>
</dbReference>
<comment type="caution">
    <text evidence="6">The sequence shown here is derived from an EMBL/GenBank/DDBJ whole genome shotgun (WGS) entry which is preliminary data.</text>
</comment>
<evidence type="ECO:0000256" key="1">
    <source>
        <dbReference type="ARBA" id="ARBA00022553"/>
    </source>
</evidence>
<feature type="modified residue" description="4-aspartylphosphate" evidence="3">
    <location>
        <position position="55"/>
    </location>
</feature>
<dbReference type="CDD" id="cd17535">
    <property type="entry name" value="REC_NarL-like"/>
    <property type="match status" value="1"/>
</dbReference>
<reference evidence="6 7" key="1">
    <citation type="submission" date="2024-04" db="EMBL/GenBank/DDBJ databases">
        <title>WGS of bacteria from Torrens River.</title>
        <authorList>
            <person name="Wyrsch E.R."/>
            <person name="Drigo B."/>
        </authorList>
    </citation>
    <scope>NUCLEOTIDE SEQUENCE [LARGE SCALE GENOMIC DNA]</scope>
    <source>
        <strain evidence="6 7">TWI391</strain>
    </source>
</reference>
<dbReference type="CDD" id="cd06170">
    <property type="entry name" value="LuxR_C_like"/>
    <property type="match status" value="1"/>
</dbReference>
<dbReference type="PANTHER" id="PTHR43214">
    <property type="entry name" value="TWO-COMPONENT RESPONSE REGULATOR"/>
    <property type="match status" value="1"/>
</dbReference>
<sequence length="218" mass="24274">MIKIVIAEDHLVVLNGVKLLLESQSDLEVIDQGANGNEVLEIMSKGNIPDVLITDINMADMDGLELISKVKVQYPTVRIIVLSMLNNLQHVLQAFKNGANGYLVKNVGYEEMLYAIRHVAKGGQFISEEIGSIMLDTLQKSPSAFLNIEQIMEKMGLSEREMEVLELIGEGYTNMQIADKLFLSKRTVEGHRQNLLEKTGVKNTAALIKYAIRTGLMQ</sequence>
<feature type="domain" description="HTH luxR-type" evidence="4">
    <location>
        <begin position="150"/>
        <end position="215"/>
    </location>
</feature>
<keyword evidence="2" id="KW-0238">DNA-binding</keyword>
<dbReference type="InterPro" id="IPR001789">
    <property type="entry name" value="Sig_transdc_resp-reg_receiver"/>
</dbReference>
<dbReference type="PANTHER" id="PTHR43214:SF43">
    <property type="entry name" value="TWO-COMPONENT RESPONSE REGULATOR"/>
    <property type="match status" value="1"/>
</dbReference>
<dbReference type="Gene3D" id="3.40.50.2300">
    <property type="match status" value="1"/>
</dbReference>
<dbReference type="Pfam" id="PF00196">
    <property type="entry name" value="GerE"/>
    <property type="match status" value="1"/>
</dbReference>
<dbReference type="SMART" id="SM00448">
    <property type="entry name" value="REC"/>
    <property type="match status" value="1"/>
</dbReference>
<dbReference type="PROSITE" id="PS50110">
    <property type="entry name" value="RESPONSE_REGULATORY"/>
    <property type="match status" value="1"/>
</dbReference>
<dbReference type="InterPro" id="IPR016032">
    <property type="entry name" value="Sig_transdc_resp-reg_C-effctor"/>
</dbReference>
<dbReference type="RefSeq" id="WP_346582309.1">
    <property type="nucleotide sequence ID" value="NZ_JBDJNQ010000010.1"/>
</dbReference>
<dbReference type="InterPro" id="IPR058245">
    <property type="entry name" value="NreC/VraR/RcsB-like_REC"/>
</dbReference>
<protein>
    <submittedName>
        <fullName evidence="6">Response regulator transcription factor</fullName>
    </submittedName>
</protein>
<evidence type="ECO:0000259" key="4">
    <source>
        <dbReference type="PROSITE" id="PS50043"/>
    </source>
</evidence>
<keyword evidence="1 3" id="KW-0597">Phosphoprotein</keyword>
<dbReference type="EMBL" id="JBDJNQ010000010">
    <property type="protein sequence ID" value="MEN5379516.1"/>
    <property type="molecule type" value="Genomic_DNA"/>
</dbReference>
<gene>
    <name evidence="6" type="ORF">ABE541_19775</name>
</gene>
<proteinExistence type="predicted"/>
<keyword evidence="7" id="KW-1185">Reference proteome</keyword>
<dbReference type="Proteomes" id="UP001409291">
    <property type="component" value="Unassembled WGS sequence"/>
</dbReference>
<evidence type="ECO:0000256" key="3">
    <source>
        <dbReference type="PROSITE-ProRule" id="PRU00169"/>
    </source>
</evidence>